<protein>
    <submittedName>
        <fullName evidence="3">Phosphatase PAP2 family protein</fullName>
    </submittedName>
</protein>
<dbReference type="CDD" id="cd03392">
    <property type="entry name" value="PAP2_like_2"/>
    <property type="match status" value="1"/>
</dbReference>
<proteinExistence type="predicted"/>
<feature type="transmembrane region" description="Helical" evidence="1">
    <location>
        <begin position="91"/>
        <end position="112"/>
    </location>
</feature>
<dbReference type="Gene3D" id="1.20.144.10">
    <property type="entry name" value="Phosphatidic acid phosphatase type 2/haloperoxidase"/>
    <property type="match status" value="2"/>
</dbReference>
<name>A0ABT9D9K2_9CELL</name>
<feature type="transmembrane region" description="Helical" evidence="1">
    <location>
        <begin position="56"/>
        <end position="84"/>
    </location>
</feature>
<organism evidence="3 4">
    <name type="scientific">Actinotalea lenta</name>
    <dbReference type="NCBI Taxonomy" id="3064654"/>
    <lineage>
        <taxon>Bacteria</taxon>
        <taxon>Bacillati</taxon>
        <taxon>Actinomycetota</taxon>
        <taxon>Actinomycetes</taxon>
        <taxon>Micrococcales</taxon>
        <taxon>Cellulomonadaceae</taxon>
        <taxon>Actinotalea</taxon>
    </lineage>
</organism>
<evidence type="ECO:0000256" key="1">
    <source>
        <dbReference type="SAM" id="Phobius"/>
    </source>
</evidence>
<comment type="caution">
    <text evidence="3">The sequence shown here is derived from an EMBL/GenBank/DDBJ whole genome shotgun (WGS) entry which is preliminary data.</text>
</comment>
<sequence>MIARLRDRLDATTALPVAVVLLAGLTTASLLDGVRESGDLATLDQPMLTWVLAHRLPVMTTVSLVGGEVVMSAIAVLTVAVLAWRRRYSQALVLGGALALAEGLSVVVKHVVGRSRPPSSAVIGPVERTLSFPSGHTIGTATFALAVAYLWWRARPRLGRALLGLAGAGAATALMAASRLYLADHWLTDVLASTALAAAVIAVVVLLDQRWRRTHPSDDTAAMAP</sequence>
<dbReference type="PANTHER" id="PTHR14969:SF13">
    <property type="entry name" value="AT30094P"/>
    <property type="match status" value="1"/>
</dbReference>
<dbReference type="InterPro" id="IPR036938">
    <property type="entry name" value="PAP2/HPO_sf"/>
</dbReference>
<dbReference type="EMBL" id="JAUQYP010000001">
    <property type="protein sequence ID" value="MDO8107166.1"/>
    <property type="molecule type" value="Genomic_DNA"/>
</dbReference>
<dbReference type="InterPro" id="IPR000326">
    <property type="entry name" value="PAP2/HPO"/>
</dbReference>
<feature type="transmembrane region" description="Helical" evidence="1">
    <location>
        <begin position="132"/>
        <end position="152"/>
    </location>
</feature>
<feature type="transmembrane region" description="Helical" evidence="1">
    <location>
        <begin position="186"/>
        <end position="207"/>
    </location>
</feature>
<reference evidence="3 4" key="1">
    <citation type="submission" date="2023-07" db="EMBL/GenBank/DDBJ databases">
        <title>Description of novel actinomycetes strains, isolated from tidal flat sediment.</title>
        <authorList>
            <person name="Lu C."/>
        </authorList>
    </citation>
    <scope>NUCLEOTIDE SEQUENCE [LARGE SCALE GENOMIC DNA]</scope>
    <source>
        <strain evidence="3 4">SYSU T00b441</strain>
    </source>
</reference>
<keyword evidence="4" id="KW-1185">Reference proteome</keyword>
<dbReference type="Pfam" id="PF01569">
    <property type="entry name" value="PAP2"/>
    <property type="match status" value="1"/>
</dbReference>
<feature type="domain" description="Phosphatidic acid phosphatase type 2/haloperoxidase" evidence="2">
    <location>
        <begin position="94"/>
        <end position="205"/>
    </location>
</feature>
<dbReference type="SMART" id="SM00014">
    <property type="entry name" value="acidPPc"/>
    <property type="match status" value="1"/>
</dbReference>
<accession>A0ABT9D9K2</accession>
<evidence type="ECO:0000313" key="4">
    <source>
        <dbReference type="Proteomes" id="UP001232536"/>
    </source>
</evidence>
<dbReference type="SUPFAM" id="SSF48317">
    <property type="entry name" value="Acid phosphatase/Vanadium-dependent haloperoxidase"/>
    <property type="match status" value="1"/>
</dbReference>
<feature type="transmembrane region" description="Helical" evidence="1">
    <location>
        <begin position="161"/>
        <end position="180"/>
    </location>
</feature>
<gene>
    <name evidence="3" type="ORF">Q6348_08150</name>
</gene>
<evidence type="ECO:0000259" key="2">
    <source>
        <dbReference type="SMART" id="SM00014"/>
    </source>
</evidence>
<dbReference type="Proteomes" id="UP001232536">
    <property type="component" value="Unassembled WGS sequence"/>
</dbReference>
<dbReference type="PANTHER" id="PTHR14969">
    <property type="entry name" value="SPHINGOSINE-1-PHOSPHATE PHOSPHOHYDROLASE"/>
    <property type="match status" value="1"/>
</dbReference>
<keyword evidence="1" id="KW-0472">Membrane</keyword>
<dbReference type="RefSeq" id="WP_304600800.1">
    <property type="nucleotide sequence ID" value="NZ_JAUQYP010000001.1"/>
</dbReference>
<keyword evidence="1" id="KW-1133">Transmembrane helix</keyword>
<feature type="transmembrane region" description="Helical" evidence="1">
    <location>
        <begin position="12"/>
        <end position="31"/>
    </location>
</feature>
<keyword evidence="1" id="KW-0812">Transmembrane</keyword>
<evidence type="ECO:0000313" key="3">
    <source>
        <dbReference type="EMBL" id="MDO8107166.1"/>
    </source>
</evidence>